<sequence length="435" mass="50303">MLRRKATDQLKYWVEHKDKKCLVVQGARQTGKTYIIERFAEDNYEEVVEINFKEMPSAKTIFEGDLTVDNMVMALRFRFPEIKIIPGKTLIFLDEIQECEEAITALKFWAVDNRYDVIVSGSLLGIDYKRASSYPVGYVDYQRMYGLDFEEFLWGIGITEEMIDSLKACFDKKQPVPTAINDQMFSYYRQYIATGGMPEVVQKYLDTKDYREVDTIQRSLLQGYLYDIAHYANAEEKVKAEKCYLTLGKQLLDKENHKFQYKEIEKGARAQKYYNSIDWLLRADMVHLSRIVTDIRYDLDDYARNDFFRAYTTDLSLLVAMKDFSLKQHIVENTLEGNTKGGIYECAVADALHKKGYTLYFYKNETTKKELDVIIQKDGQVIPIEVKGGKANANSIKSVLKKYDDITCAYKFIDGNVGVSDNGLVTLPLYMAAFV</sequence>
<feature type="domain" description="AAA" evidence="1">
    <location>
        <begin position="19"/>
        <end position="153"/>
    </location>
</feature>
<dbReference type="RefSeq" id="WP_072915440.1">
    <property type="nucleotide sequence ID" value="NZ_FQYQ01000008.1"/>
</dbReference>
<dbReference type="Pfam" id="PF13635">
    <property type="entry name" value="DUF4143"/>
    <property type="match status" value="1"/>
</dbReference>
<dbReference type="SUPFAM" id="SSF52980">
    <property type="entry name" value="Restriction endonuclease-like"/>
    <property type="match status" value="1"/>
</dbReference>
<organism evidence="3 4">
    <name type="scientific">Pseudobutyrivibrio xylanivorans DSM 14809</name>
    <dbReference type="NCBI Taxonomy" id="1123012"/>
    <lineage>
        <taxon>Bacteria</taxon>
        <taxon>Bacillati</taxon>
        <taxon>Bacillota</taxon>
        <taxon>Clostridia</taxon>
        <taxon>Lachnospirales</taxon>
        <taxon>Lachnospiraceae</taxon>
        <taxon>Pseudobutyrivibrio</taxon>
    </lineage>
</organism>
<keyword evidence="4" id="KW-1185">Reference proteome</keyword>
<dbReference type="Gene3D" id="3.40.50.300">
    <property type="entry name" value="P-loop containing nucleotide triphosphate hydrolases"/>
    <property type="match status" value="1"/>
</dbReference>
<name>A0A1M6FR74_PSEXY</name>
<reference evidence="3 4" key="1">
    <citation type="submission" date="2016-11" db="EMBL/GenBank/DDBJ databases">
        <authorList>
            <person name="Jaros S."/>
            <person name="Januszkiewicz K."/>
            <person name="Wedrychowicz H."/>
        </authorList>
    </citation>
    <scope>NUCLEOTIDE SEQUENCE [LARGE SCALE GENOMIC DNA]</scope>
    <source>
        <strain evidence="3 4">DSM 14809</strain>
    </source>
</reference>
<dbReference type="PANTHER" id="PTHR33295:SF7">
    <property type="entry name" value="ATPASE"/>
    <property type="match status" value="1"/>
</dbReference>
<dbReference type="AlphaFoldDB" id="A0A1M6FR74"/>
<dbReference type="PANTHER" id="PTHR33295">
    <property type="entry name" value="ATPASE"/>
    <property type="match status" value="1"/>
</dbReference>
<gene>
    <name evidence="3" type="ORF">SAMN02745725_01534</name>
</gene>
<evidence type="ECO:0000259" key="2">
    <source>
        <dbReference type="Pfam" id="PF13635"/>
    </source>
</evidence>
<feature type="domain" description="DUF4143" evidence="2">
    <location>
        <begin position="227"/>
        <end position="387"/>
    </location>
</feature>
<dbReference type="Pfam" id="PF13173">
    <property type="entry name" value="AAA_14"/>
    <property type="match status" value="1"/>
</dbReference>
<evidence type="ECO:0008006" key="5">
    <source>
        <dbReference type="Google" id="ProtNLM"/>
    </source>
</evidence>
<dbReference type="Proteomes" id="UP000184185">
    <property type="component" value="Unassembled WGS sequence"/>
</dbReference>
<protein>
    <recommendedName>
        <fullName evidence="5">AAA domain-containing protein</fullName>
    </recommendedName>
</protein>
<dbReference type="InterPro" id="IPR027417">
    <property type="entry name" value="P-loop_NTPase"/>
</dbReference>
<evidence type="ECO:0000313" key="3">
    <source>
        <dbReference type="EMBL" id="SHJ00184.1"/>
    </source>
</evidence>
<evidence type="ECO:0000313" key="4">
    <source>
        <dbReference type="Proteomes" id="UP000184185"/>
    </source>
</evidence>
<evidence type="ECO:0000259" key="1">
    <source>
        <dbReference type="Pfam" id="PF13173"/>
    </source>
</evidence>
<dbReference type="InterPro" id="IPR025420">
    <property type="entry name" value="DUF4143"/>
</dbReference>
<dbReference type="InterPro" id="IPR041682">
    <property type="entry name" value="AAA_14"/>
</dbReference>
<dbReference type="EMBL" id="FQYQ01000008">
    <property type="protein sequence ID" value="SHJ00184.1"/>
    <property type="molecule type" value="Genomic_DNA"/>
</dbReference>
<dbReference type="OrthoDB" id="9801806at2"/>
<dbReference type="SUPFAM" id="SSF52540">
    <property type="entry name" value="P-loop containing nucleoside triphosphate hydrolases"/>
    <property type="match status" value="1"/>
</dbReference>
<proteinExistence type="predicted"/>
<dbReference type="InterPro" id="IPR011335">
    <property type="entry name" value="Restrct_endonuc-II-like"/>
</dbReference>
<accession>A0A1M6FR74</accession>